<dbReference type="InterPro" id="IPR010982">
    <property type="entry name" value="Lambda_DNA-bd_dom_sf"/>
</dbReference>
<comment type="caution">
    <text evidence="6">The sequence shown here is derived from an EMBL/GenBank/DDBJ whole genome shotgun (WGS) entry which is preliminary data.</text>
</comment>
<reference evidence="6" key="2">
    <citation type="submission" date="2021-04" db="EMBL/GenBank/DDBJ databases">
        <authorList>
            <person name="Liu J."/>
        </authorList>
    </citation>
    <scope>NUCLEOTIDE SEQUENCE</scope>
    <source>
        <strain evidence="6">BAD-6</strain>
    </source>
</reference>
<dbReference type="GO" id="GO:0003700">
    <property type="term" value="F:DNA-binding transcription factor activity"/>
    <property type="evidence" value="ECO:0007669"/>
    <property type="project" value="TreeGrafter"/>
</dbReference>
<evidence type="ECO:0000259" key="5">
    <source>
        <dbReference type="PROSITE" id="PS50932"/>
    </source>
</evidence>
<dbReference type="InterPro" id="IPR000843">
    <property type="entry name" value="HTH_LacI"/>
</dbReference>
<keyword evidence="1" id="KW-0678">Repressor</keyword>
<evidence type="ECO:0000256" key="3">
    <source>
        <dbReference type="ARBA" id="ARBA00023125"/>
    </source>
</evidence>
<proteinExistence type="predicted"/>
<dbReference type="EMBL" id="JAGSND010000002">
    <property type="protein sequence ID" value="MBR0597150.1"/>
    <property type="molecule type" value="Genomic_DNA"/>
</dbReference>
<dbReference type="GO" id="GO:0000976">
    <property type="term" value="F:transcription cis-regulatory region binding"/>
    <property type="evidence" value="ECO:0007669"/>
    <property type="project" value="TreeGrafter"/>
</dbReference>
<dbReference type="PRINTS" id="PR00036">
    <property type="entry name" value="HTHLACI"/>
</dbReference>
<dbReference type="CDD" id="cd06267">
    <property type="entry name" value="PBP1_LacI_sugar_binding-like"/>
    <property type="match status" value="1"/>
</dbReference>
<dbReference type="Gene3D" id="1.10.260.40">
    <property type="entry name" value="lambda repressor-like DNA-binding domains"/>
    <property type="match status" value="1"/>
</dbReference>
<keyword evidence="7" id="KW-1185">Reference proteome</keyword>
<evidence type="ECO:0000256" key="2">
    <source>
        <dbReference type="ARBA" id="ARBA00023015"/>
    </source>
</evidence>
<dbReference type="SMART" id="SM00354">
    <property type="entry name" value="HTH_LACI"/>
    <property type="match status" value="1"/>
</dbReference>
<evidence type="ECO:0000256" key="1">
    <source>
        <dbReference type="ARBA" id="ARBA00022491"/>
    </source>
</evidence>
<dbReference type="Pfam" id="PF00356">
    <property type="entry name" value="LacI"/>
    <property type="match status" value="1"/>
</dbReference>
<keyword evidence="2" id="KW-0805">Transcription regulation</keyword>
<dbReference type="PROSITE" id="PS50932">
    <property type="entry name" value="HTH_LACI_2"/>
    <property type="match status" value="1"/>
</dbReference>
<accession>A0A8J7W0V1</accession>
<dbReference type="Pfam" id="PF13377">
    <property type="entry name" value="Peripla_BP_3"/>
    <property type="match status" value="1"/>
</dbReference>
<dbReference type="InterPro" id="IPR046335">
    <property type="entry name" value="LacI/GalR-like_sensor"/>
</dbReference>
<keyword evidence="3 6" id="KW-0238">DNA-binding</keyword>
<evidence type="ECO:0000313" key="6">
    <source>
        <dbReference type="EMBL" id="MBR0597150.1"/>
    </source>
</evidence>
<organism evidence="6 7">
    <name type="scientific">Sinanaerobacter chloroacetimidivorans</name>
    <dbReference type="NCBI Taxonomy" id="2818044"/>
    <lineage>
        <taxon>Bacteria</taxon>
        <taxon>Bacillati</taxon>
        <taxon>Bacillota</taxon>
        <taxon>Clostridia</taxon>
        <taxon>Peptostreptococcales</taxon>
        <taxon>Anaerovoracaceae</taxon>
        <taxon>Sinanaerobacter</taxon>
    </lineage>
</organism>
<dbReference type="SUPFAM" id="SSF47413">
    <property type="entry name" value="lambda repressor-like DNA-binding domains"/>
    <property type="match status" value="1"/>
</dbReference>
<dbReference type="RefSeq" id="WP_227017279.1">
    <property type="nucleotide sequence ID" value="NZ_JAGSND010000002.1"/>
</dbReference>
<name>A0A8J7W0V1_9FIRM</name>
<dbReference type="PROSITE" id="PS00356">
    <property type="entry name" value="HTH_LACI_1"/>
    <property type="match status" value="1"/>
</dbReference>
<dbReference type="SUPFAM" id="SSF53822">
    <property type="entry name" value="Periplasmic binding protein-like I"/>
    <property type="match status" value="1"/>
</dbReference>
<dbReference type="CDD" id="cd01392">
    <property type="entry name" value="HTH_LacI"/>
    <property type="match status" value="1"/>
</dbReference>
<evidence type="ECO:0000256" key="4">
    <source>
        <dbReference type="ARBA" id="ARBA00023163"/>
    </source>
</evidence>
<protein>
    <submittedName>
        <fullName evidence="6">LacI family DNA-binding transcriptional regulator</fullName>
    </submittedName>
</protein>
<feature type="domain" description="HTH lacI-type" evidence="5">
    <location>
        <begin position="1"/>
        <end position="55"/>
    </location>
</feature>
<dbReference type="Proteomes" id="UP000675664">
    <property type="component" value="Unassembled WGS sequence"/>
</dbReference>
<dbReference type="Gene3D" id="3.40.50.2300">
    <property type="match status" value="2"/>
</dbReference>
<keyword evidence="4" id="KW-0804">Transcription</keyword>
<dbReference type="PANTHER" id="PTHR30146:SF148">
    <property type="entry name" value="HTH-TYPE TRANSCRIPTIONAL REPRESSOR PURR-RELATED"/>
    <property type="match status" value="1"/>
</dbReference>
<gene>
    <name evidence="6" type="ORF">KCX82_04640</name>
</gene>
<dbReference type="AlphaFoldDB" id="A0A8J7W0V1"/>
<dbReference type="InterPro" id="IPR028082">
    <property type="entry name" value="Peripla_BP_I"/>
</dbReference>
<reference evidence="6" key="1">
    <citation type="submission" date="2021-04" db="EMBL/GenBank/DDBJ databases">
        <title>Sinoanaerobacter chloroacetimidivorans sp. nov., an obligate anaerobic bacterium isolated from anaerobic sludge.</title>
        <authorList>
            <person name="Bao Y."/>
        </authorList>
    </citation>
    <scope>NUCLEOTIDE SEQUENCE</scope>
    <source>
        <strain evidence="6">BAD-6</strain>
    </source>
</reference>
<evidence type="ECO:0000313" key="7">
    <source>
        <dbReference type="Proteomes" id="UP000675664"/>
    </source>
</evidence>
<dbReference type="PANTHER" id="PTHR30146">
    <property type="entry name" value="LACI-RELATED TRANSCRIPTIONAL REPRESSOR"/>
    <property type="match status" value="1"/>
</dbReference>
<sequence>MNIKEIAKKAGVSVATVSRVLNHPESVASDTKERILTVIKESEYTPNWFARGLNFNKTNTIALLIPNILNPGYMEIAKGVEDVAHQKDYTTLLCNGENDVSKERRYADSLIKRRVDGIVLVSSLLEDEDVELIKKQGIPVVLIGENRNISDVSIVRIDCQGAAYKAVRHLIDIGYRDIAIIYGDTPEIENMRKLEGYRHALSEEGIPDREELILVAPNTVEGGYIAAKKLIDMEKRPRAIFASSDLLAFGVIDAMKDFGLKVPEEIAVMGFDNIRMSNLIEPKLTTVEKPMHKMGVLGARLLFDLMDSKEEEDSANREILLQSKLKIRKSCGHRERIGEIF</sequence>